<dbReference type="Proteomes" id="UP000620124">
    <property type="component" value="Unassembled WGS sequence"/>
</dbReference>
<feature type="signal peptide" evidence="1">
    <location>
        <begin position="1"/>
        <end position="24"/>
    </location>
</feature>
<dbReference type="OrthoDB" id="2953701at2759"/>
<dbReference type="InterPro" id="IPR035992">
    <property type="entry name" value="Ricin_B-like_lectins"/>
</dbReference>
<dbReference type="InterPro" id="IPR000772">
    <property type="entry name" value="Ricin_B_lectin"/>
</dbReference>
<keyword evidence="4" id="KW-1185">Reference proteome</keyword>
<dbReference type="AlphaFoldDB" id="A0A8H6YL79"/>
<dbReference type="SUPFAM" id="SSF50370">
    <property type="entry name" value="Ricin B-like lectins"/>
    <property type="match status" value="2"/>
</dbReference>
<sequence>MLASKPTLFFLATSLLAVLPFTNAAAAPAGEKVYFGIRTSNNSTRCLAALDDLSVTGGDCFTGWVATAGSAASTTPPVGTITTSFPLNGTHCLAANVTTTNIATVPNGAGVVVKPCSSADVTQQWGIRDGDGTIRLGNQNLCLGLKVGSSLFAQYTPQVSTCVVGNANQKWIPIPKPPGLGATGYEPGSTGMVIYQEDSGTNCLTEGSTVLTGCSFHDGIIGVGQQNFTLVGGSSSVGKGAPGPITTLSGKFCFDVLTQTANNASVDYLVSHPCNGSLTQQWQVNNDSTISLANTNKCVVGTTDLNTRLQIADCAPGNANQNWKISQIYQVRF</sequence>
<protein>
    <recommendedName>
        <fullName evidence="2">Ricin B lectin domain-containing protein</fullName>
    </recommendedName>
</protein>
<evidence type="ECO:0000313" key="4">
    <source>
        <dbReference type="Proteomes" id="UP000620124"/>
    </source>
</evidence>
<dbReference type="Pfam" id="PF00652">
    <property type="entry name" value="Ricin_B_lectin"/>
    <property type="match status" value="2"/>
</dbReference>
<gene>
    <name evidence="3" type="ORF">MVEN_00669000</name>
</gene>
<keyword evidence="1" id="KW-0732">Signal</keyword>
<reference evidence="3" key="1">
    <citation type="submission" date="2020-05" db="EMBL/GenBank/DDBJ databases">
        <title>Mycena genomes resolve the evolution of fungal bioluminescence.</title>
        <authorList>
            <person name="Tsai I.J."/>
        </authorList>
    </citation>
    <scope>NUCLEOTIDE SEQUENCE</scope>
    <source>
        <strain evidence="3">CCC161011</strain>
    </source>
</reference>
<dbReference type="PROSITE" id="PS50231">
    <property type="entry name" value="RICIN_B_LECTIN"/>
    <property type="match status" value="2"/>
</dbReference>
<evidence type="ECO:0000259" key="2">
    <source>
        <dbReference type="SMART" id="SM00458"/>
    </source>
</evidence>
<dbReference type="Gene3D" id="2.80.10.50">
    <property type="match status" value="2"/>
</dbReference>
<comment type="caution">
    <text evidence="3">The sequence shown here is derived from an EMBL/GenBank/DDBJ whole genome shotgun (WGS) entry which is preliminary data.</text>
</comment>
<evidence type="ECO:0000313" key="3">
    <source>
        <dbReference type="EMBL" id="KAF7363165.1"/>
    </source>
</evidence>
<feature type="domain" description="Ricin B lectin" evidence="2">
    <location>
        <begin position="34"/>
        <end position="174"/>
    </location>
</feature>
<feature type="chain" id="PRO_5034712794" description="Ricin B lectin domain-containing protein" evidence="1">
    <location>
        <begin position="25"/>
        <end position="333"/>
    </location>
</feature>
<dbReference type="SMART" id="SM00458">
    <property type="entry name" value="RICIN"/>
    <property type="match status" value="2"/>
</dbReference>
<proteinExistence type="predicted"/>
<feature type="domain" description="Ricin B lectin" evidence="2">
    <location>
        <begin position="189"/>
        <end position="326"/>
    </location>
</feature>
<organism evidence="3 4">
    <name type="scientific">Mycena venus</name>
    <dbReference type="NCBI Taxonomy" id="2733690"/>
    <lineage>
        <taxon>Eukaryota</taxon>
        <taxon>Fungi</taxon>
        <taxon>Dikarya</taxon>
        <taxon>Basidiomycota</taxon>
        <taxon>Agaricomycotina</taxon>
        <taxon>Agaricomycetes</taxon>
        <taxon>Agaricomycetidae</taxon>
        <taxon>Agaricales</taxon>
        <taxon>Marasmiineae</taxon>
        <taxon>Mycenaceae</taxon>
        <taxon>Mycena</taxon>
    </lineage>
</organism>
<accession>A0A8H6YL79</accession>
<dbReference type="EMBL" id="JACAZI010000004">
    <property type="protein sequence ID" value="KAF7363165.1"/>
    <property type="molecule type" value="Genomic_DNA"/>
</dbReference>
<name>A0A8H6YL79_9AGAR</name>
<evidence type="ECO:0000256" key="1">
    <source>
        <dbReference type="SAM" id="SignalP"/>
    </source>
</evidence>